<reference evidence="2" key="1">
    <citation type="journal article" date="2008" name="J. Bacteriol.">
        <title>Genome sequence of the streptomycin-producing microorganism Streptomyces griseus IFO 13350.</title>
        <authorList>
            <person name="Ohnishi Y."/>
            <person name="Ishikawa J."/>
            <person name="Hara H."/>
            <person name="Suzuki H."/>
            <person name="Ikenoya M."/>
            <person name="Ikeda H."/>
            <person name="Yamashita A."/>
            <person name="Hattori M."/>
            <person name="Horinouchi S."/>
        </authorList>
    </citation>
    <scope>NUCLEOTIDE SEQUENCE [LARGE SCALE GENOMIC DNA]</scope>
    <source>
        <strain evidence="2">JCM 4626 / NBRC 13350</strain>
    </source>
</reference>
<evidence type="ECO:0000313" key="1">
    <source>
        <dbReference type="EMBL" id="BAG18437.1"/>
    </source>
</evidence>
<evidence type="ECO:0000313" key="2">
    <source>
        <dbReference type="Proteomes" id="UP000001685"/>
    </source>
</evidence>
<dbReference type="AlphaFoldDB" id="B1VXH1"/>
<proteinExistence type="predicted"/>
<dbReference type="HOGENOM" id="CLU_2002614_0_0_11"/>
<gene>
    <name evidence="1" type="ordered locus">SGR_1608</name>
</gene>
<dbReference type="Proteomes" id="UP000001685">
    <property type="component" value="Chromosome"/>
</dbReference>
<dbReference type="KEGG" id="sgr:SGR_1608"/>
<dbReference type="EMBL" id="AP009493">
    <property type="protein sequence ID" value="BAG18437.1"/>
    <property type="molecule type" value="Genomic_DNA"/>
</dbReference>
<sequence length="124" mass="13474">MLTGHPAMAAGDTGSHMRPEHLVGPARPGIIVLSADQPTVQVRDQVRRLKQPTRLRGCEVDGVHETGQIVAHAAADGILLVVAEMPSMIVRPVDLVCDHQGQLVPRLHVLADLFQQLPQNHLVR</sequence>
<protein>
    <submittedName>
        <fullName evidence="1">Uncharacterized protein</fullName>
    </submittedName>
</protein>
<accession>B1VXH1</accession>
<name>B1VXH1_STRGG</name>
<organism evidence="1 2">
    <name type="scientific">Streptomyces griseus subsp. griseus (strain JCM 4626 / CBS 651.72 / NBRC 13350 / KCC S-0626 / ISP 5235)</name>
    <dbReference type="NCBI Taxonomy" id="455632"/>
    <lineage>
        <taxon>Bacteria</taxon>
        <taxon>Bacillati</taxon>
        <taxon>Actinomycetota</taxon>
        <taxon>Actinomycetes</taxon>
        <taxon>Kitasatosporales</taxon>
        <taxon>Streptomycetaceae</taxon>
        <taxon>Streptomyces</taxon>
    </lineage>
</organism>